<dbReference type="InterPro" id="IPR006059">
    <property type="entry name" value="SBP"/>
</dbReference>
<evidence type="ECO:0000256" key="4">
    <source>
        <dbReference type="SAM" id="SignalP"/>
    </source>
</evidence>
<keyword evidence="6" id="KW-1185">Reference proteome</keyword>
<evidence type="ECO:0000256" key="1">
    <source>
        <dbReference type="ARBA" id="ARBA00008520"/>
    </source>
</evidence>
<feature type="chain" id="PRO_5022702906" evidence="4">
    <location>
        <begin position="25"/>
        <end position="425"/>
    </location>
</feature>
<dbReference type="SUPFAM" id="SSF53850">
    <property type="entry name" value="Periplasmic binding protein-like II"/>
    <property type="match status" value="1"/>
</dbReference>
<dbReference type="OrthoDB" id="2507686at2"/>
<dbReference type="PANTHER" id="PTHR30061:SF50">
    <property type="entry name" value="MALTOSE_MALTODEXTRIN-BINDING PERIPLASMIC PROTEIN"/>
    <property type="match status" value="1"/>
</dbReference>
<dbReference type="GO" id="GO:0015768">
    <property type="term" value="P:maltose transport"/>
    <property type="evidence" value="ECO:0007669"/>
    <property type="project" value="TreeGrafter"/>
</dbReference>
<dbReference type="GO" id="GO:0042956">
    <property type="term" value="P:maltodextrin transmembrane transport"/>
    <property type="evidence" value="ECO:0007669"/>
    <property type="project" value="TreeGrafter"/>
</dbReference>
<keyword evidence="5" id="KW-0762">Sugar transport</keyword>
<sequence length="425" mass="44326">MNRKLAAVATFGIAALALAGCSSAANDGGNGGDGGSAETGELTVWIIGSDTPDAAREYLKTTFEAENEGWTLAIEEKTWADTNDAYVAALGSSDAPDVVEVGNTQAQGFIDQGLFLDITSEKEALGGDAMLQSFVELGTADDALYAVPYYAGSRIVFYSPEVFTGEAPATLDEYVAAGKAMKTDTRSGIWAPGKDWYNALAFVWANGGEVAVQDGDTWDAQFSSPESIKGLEMLQDVYLNANVAPADSNEQDPQVPFCAGETGFLSAPSWVKWSILAAADAENPGCPDTYGKDLKAMPLPGMKAGEAAPVFAGGSSIAVAFKSDAQEKAKAAVAIMLSDGYQKIMAENGLIPALTTQAQFLPDDEITKASAEATAASRAVPASANWAGVEASLVIPDTLVKIAQGGDVKTLAEELDKKIEEILNK</sequence>
<evidence type="ECO:0000313" key="6">
    <source>
        <dbReference type="Proteomes" id="UP000321196"/>
    </source>
</evidence>
<evidence type="ECO:0000256" key="3">
    <source>
        <dbReference type="ARBA" id="ARBA00022729"/>
    </source>
</evidence>
<protein>
    <submittedName>
        <fullName evidence="5">Sugar transporter</fullName>
    </submittedName>
</protein>
<comment type="caution">
    <text evidence="5">The sequence shown here is derived from an EMBL/GenBank/DDBJ whole genome shotgun (WGS) entry which is preliminary data.</text>
</comment>
<dbReference type="PANTHER" id="PTHR30061">
    <property type="entry name" value="MALTOSE-BINDING PERIPLASMIC PROTEIN"/>
    <property type="match status" value="1"/>
</dbReference>
<evidence type="ECO:0000256" key="2">
    <source>
        <dbReference type="ARBA" id="ARBA00022448"/>
    </source>
</evidence>
<keyword evidence="3 4" id="KW-0732">Signal</keyword>
<gene>
    <name evidence="5" type="ORF">FVP60_04305</name>
</gene>
<dbReference type="Proteomes" id="UP000321196">
    <property type="component" value="Unassembled WGS sequence"/>
</dbReference>
<dbReference type="Pfam" id="PF01547">
    <property type="entry name" value="SBP_bac_1"/>
    <property type="match status" value="1"/>
</dbReference>
<dbReference type="RefSeq" id="WP_147824997.1">
    <property type="nucleotide sequence ID" value="NZ_BAAARG010000001.1"/>
</dbReference>
<organism evidence="5 6">
    <name type="scientific">Microbacterium mitrae</name>
    <dbReference type="NCBI Taxonomy" id="664640"/>
    <lineage>
        <taxon>Bacteria</taxon>
        <taxon>Bacillati</taxon>
        <taxon>Actinomycetota</taxon>
        <taxon>Actinomycetes</taxon>
        <taxon>Micrococcales</taxon>
        <taxon>Microbacteriaceae</taxon>
        <taxon>Microbacterium</taxon>
    </lineage>
</organism>
<dbReference type="GO" id="GO:0055052">
    <property type="term" value="C:ATP-binding cassette (ABC) transporter complex, substrate-binding subunit-containing"/>
    <property type="evidence" value="ECO:0007669"/>
    <property type="project" value="TreeGrafter"/>
</dbReference>
<keyword evidence="2" id="KW-0813">Transport</keyword>
<comment type="similarity">
    <text evidence="1">Belongs to the bacterial solute-binding protein 1 family.</text>
</comment>
<evidence type="ECO:0000313" key="5">
    <source>
        <dbReference type="EMBL" id="TXK06188.1"/>
    </source>
</evidence>
<name>A0A5C8HST3_9MICO</name>
<feature type="signal peptide" evidence="4">
    <location>
        <begin position="1"/>
        <end position="24"/>
    </location>
</feature>
<reference evidence="5 6" key="1">
    <citation type="submission" date="2019-08" db="EMBL/GenBank/DDBJ databases">
        <authorList>
            <person name="Dong K."/>
        </authorList>
    </citation>
    <scope>NUCLEOTIDE SEQUENCE [LARGE SCALE GENOMIC DNA]</scope>
    <source>
        <strain evidence="5 6">M4-8</strain>
    </source>
</reference>
<proteinExistence type="inferred from homology"/>
<accession>A0A5C8HST3</accession>
<dbReference type="AlphaFoldDB" id="A0A5C8HST3"/>
<dbReference type="EMBL" id="VRSW01000001">
    <property type="protein sequence ID" value="TXK06188.1"/>
    <property type="molecule type" value="Genomic_DNA"/>
</dbReference>
<dbReference type="GO" id="GO:1901982">
    <property type="term" value="F:maltose binding"/>
    <property type="evidence" value="ECO:0007669"/>
    <property type="project" value="TreeGrafter"/>
</dbReference>
<dbReference type="PROSITE" id="PS51257">
    <property type="entry name" value="PROKAR_LIPOPROTEIN"/>
    <property type="match status" value="1"/>
</dbReference>
<dbReference type="Gene3D" id="3.40.190.10">
    <property type="entry name" value="Periplasmic binding protein-like II"/>
    <property type="match status" value="1"/>
</dbReference>